<dbReference type="RefSeq" id="WP_264513915.1">
    <property type="nucleotide sequence ID" value="NZ_JAPDDR010000006.1"/>
</dbReference>
<organism evidence="5 6">
    <name type="scientific">Luteolibacter rhizosphaerae</name>
    <dbReference type="NCBI Taxonomy" id="2989719"/>
    <lineage>
        <taxon>Bacteria</taxon>
        <taxon>Pseudomonadati</taxon>
        <taxon>Verrucomicrobiota</taxon>
        <taxon>Verrucomicrobiia</taxon>
        <taxon>Verrucomicrobiales</taxon>
        <taxon>Verrucomicrobiaceae</taxon>
        <taxon>Luteolibacter</taxon>
    </lineage>
</organism>
<reference evidence="5" key="1">
    <citation type="submission" date="2022-10" db="EMBL/GenBank/DDBJ databases">
        <title>Luteolibacter sp. GHJ8, whole genome shotgun sequencing project.</title>
        <authorList>
            <person name="Zhao G."/>
            <person name="Shen L."/>
        </authorList>
    </citation>
    <scope>NUCLEOTIDE SEQUENCE</scope>
    <source>
        <strain evidence="5">GHJ8</strain>
    </source>
</reference>
<keyword evidence="6" id="KW-1185">Reference proteome</keyword>
<evidence type="ECO:0000313" key="5">
    <source>
        <dbReference type="EMBL" id="MCW1914388.1"/>
    </source>
</evidence>
<keyword evidence="3" id="KW-0804">Transcription</keyword>
<evidence type="ECO:0000259" key="4">
    <source>
        <dbReference type="PROSITE" id="PS01124"/>
    </source>
</evidence>
<dbReference type="InterPro" id="IPR018060">
    <property type="entry name" value="HTH_AraC"/>
</dbReference>
<dbReference type="PROSITE" id="PS01124">
    <property type="entry name" value="HTH_ARAC_FAMILY_2"/>
    <property type="match status" value="1"/>
</dbReference>
<dbReference type="SUPFAM" id="SSF46689">
    <property type="entry name" value="Homeodomain-like"/>
    <property type="match status" value="1"/>
</dbReference>
<keyword evidence="1" id="KW-0805">Transcription regulation</keyword>
<evidence type="ECO:0000256" key="2">
    <source>
        <dbReference type="ARBA" id="ARBA00023125"/>
    </source>
</evidence>
<comment type="caution">
    <text evidence="5">The sequence shown here is derived from an EMBL/GenBank/DDBJ whole genome shotgun (WGS) entry which is preliminary data.</text>
</comment>
<evidence type="ECO:0000256" key="1">
    <source>
        <dbReference type="ARBA" id="ARBA00023015"/>
    </source>
</evidence>
<gene>
    <name evidence="5" type="ORF">OJ996_12440</name>
</gene>
<accession>A0ABT3G3H9</accession>
<protein>
    <submittedName>
        <fullName evidence="5">AraC family transcriptional regulator</fullName>
    </submittedName>
</protein>
<dbReference type="PANTHER" id="PTHR43280">
    <property type="entry name" value="ARAC-FAMILY TRANSCRIPTIONAL REGULATOR"/>
    <property type="match status" value="1"/>
</dbReference>
<keyword evidence="2" id="KW-0238">DNA-binding</keyword>
<dbReference type="PANTHER" id="PTHR43280:SF2">
    <property type="entry name" value="HTH-TYPE TRANSCRIPTIONAL REGULATOR EXSA"/>
    <property type="match status" value="1"/>
</dbReference>
<dbReference type="SMART" id="SM00342">
    <property type="entry name" value="HTH_ARAC"/>
    <property type="match status" value="1"/>
</dbReference>
<evidence type="ECO:0000256" key="3">
    <source>
        <dbReference type="ARBA" id="ARBA00023163"/>
    </source>
</evidence>
<dbReference type="EMBL" id="JAPDDR010000006">
    <property type="protein sequence ID" value="MCW1914388.1"/>
    <property type="molecule type" value="Genomic_DNA"/>
</dbReference>
<dbReference type="Proteomes" id="UP001165653">
    <property type="component" value="Unassembled WGS sequence"/>
</dbReference>
<dbReference type="Pfam" id="PF12833">
    <property type="entry name" value="HTH_18"/>
    <property type="match status" value="1"/>
</dbReference>
<dbReference type="InterPro" id="IPR009057">
    <property type="entry name" value="Homeodomain-like_sf"/>
</dbReference>
<proteinExistence type="predicted"/>
<dbReference type="Gene3D" id="1.10.10.60">
    <property type="entry name" value="Homeodomain-like"/>
    <property type="match status" value="2"/>
</dbReference>
<feature type="domain" description="HTH araC/xylS-type" evidence="4">
    <location>
        <begin position="109"/>
        <end position="207"/>
    </location>
</feature>
<name>A0ABT3G3H9_9BACT</name>
<sequence length="223" mass="24595">MITDQQIPKIEEFRSWPALAFYVDALSRMSRGKVTCSSGDPAPADLCAAEAWSLSLPKNDGAWLIRVDRPKDPEGPLAWREPALIRMLSAMQENLGGPRTINHWPAAVRATWQLVTGHPCRPMTLAEVASCVGLSAGYLGEQFEKITGSSFKRILRDERMARACEMLEDSGQRIAEIAAKMGGLSLSQFNRSFVAATGISPTEWRRNYAVRKPAEYGPTPETS</sequence>
<evidence type="ECO:0000313" key="6">
    <source>
        <dbReference type="Proteomes" id="UP001165653"/>
    </source>
</evidence>